<feature type="region of interest" description="Disordered" evidence="1">
    <location>
        <begin position="243"/>
        <end position="286"/>
    </location>
</feature>
<keyword evidence="3" id="KW-1185">Reference proteome</keyword>
<dbReference type="PANTHER" id="PTHR31722:SF2">
    <property type="entry name" value="DNA CROSS-LINK REPAIR 1 PROTEIN-LIKE"/>
    <property type="match status" value="1"/>
</dbReference>
<evidence type="ECO:0000313" key="2">
    <source>
        <dbReference type="EMBL" id="KAK9182566.1"/>
    </source>
</evidence>
<protein>
    <submittedName>
        <fullName evidence="2">Uncharacterized protein</fullName>
    </submittedName>
</protein>
<feature type="compositionally biased region" description="Low complexity" evidence="1">
    <location>
        <begin position="244"/>
        <end position="261"/>
    </location>
</feature>
<sequence length="330" mass="36806">MSVRKLSLYTPAGRKAAGEGGGHWAGSISRSNPIILNSYKEYDHLTDEEVYIYFAMMVVGGGSDDGWAAQPTNRSIINEQPTSPRISFSADFLDESNFISITPQSQQHSHQGQKDQEKARLQEKGGRNIAADHFEFLSNTSDVSSHNMLSADELFFEGKLLPFWQMQHSLEKLKKISLKTKDCEEEEDEEEAIHINNDNHNHNKEAAATEARVSWFVDDDPSPRPPKCTVLWKELLRLKKQRASSLSPSSSSSSTSSSSSSLADIVTKEDGKEGPGNRDNKHVKRIKKGLERTRSASIRIRPMVNVPICTPVKSSAMPPLFPLKKGRLEI</sequence>
<organism evidence="2 3">
    <name type="scientific">Citrus x changshan-huyou</name>
    <dbReference type="NCBI Taxonomy" id="2935761"/>
    <lineage>
        <taxon>Eukaryota</taxon>
        <taxon>Viridiplantae</taxon>
        <taxon>Streptophyta</taxon>
        <taxon>Embryophyta</taxon>
        <taxon>Tracheophyta</taxon>
        <taxon>Spermatophyta</taxon>
        <taxon>Magnoliopsida</taxon>
        <taxon>eudicotyledons</taxon>
        <taxon>Gunneridae</taxon>
        <taxon>Pentapetalae</taxon>
        <taxon>rosids</taxon>
        <taxon>malvids</taxon>
        <taxon>Sapindales</taxon>
        <taxon>Rutaceae</taxon>
        <taxon>Aurantioideae</taxon>
        <taxon>Citrus</taxon>
    </lineage>
</organism>
<dbReference type="Proteomes" id="UP001428341">
    <property type="component" value="Unassembled WGS sequence"/>
</dbReference>
<dbReference type="AlphaFoldDB" id="A0AAP0LQV1"/>
<feature type="region of interest" description="Disordered" evidence="1">
    <location>
        <begin position="103"/>
        <end position="122"/>
    </location>
</feature>
<proteinExistence type="predicted"/>
<comment type="caution">
    <text evidence="2">The sequence shown here is derived from an EMBL/GenBank/DDBJ whole genome shotgun (WGS) entry which is preliminary data.</text>
</comment>
<reference evidence="2 3" key="1">
    <citation type="submission" date="2024-05" db="EMBL/GenBank/DDBJ databases">
        <title>Haplotype-resolved chromosome-level genome assembly of Huyou (Citrus changshanensis).</title>
        <authorList>
            <person name="Miao C."/>
            <person name="Chen W."/>
            <person name="Wu Y."/>
            <person name="Wang L."/>
            <person name="Zhao S."/>
            <person name="Grierson D."/>
            <person name="Xu C."/>
            <person name="Chen K."/>
        </authorList>
    </citation>
    <scope>NUCLEOTIDE SEQUENCE [LARGE SCALE GENOMIC DNA]</scope>
    <source>
        <strain evidence="2">01-14</strain>
        <tissue evidence="2">Leaf</tissue>
    </source>
</reference>
<dbReference type="PANTHER" id="PTHR31722">
    <property type="entry name" value="OS06G0675200 PROTEIN"/>
    <property type="match status" value="1"/>
</dbReference>
<gene>
    <name evidence="2" type="ORF">WN944_025711</name>
</gene>
<name>A0AAP0LQV1_9ROSI</name>
<evidence type="ECO:0000256" key="1">
    <source>
        <dbReference type="SAM" id="MobiDB-lite"/>
    </source>
</evidence>
<feature type="compositionally biased region" description="Basic and acidic residues" evidence="1">
    <location>
        <begin position="266"/>
        <end position="280"/>
    </location>
</feature>
<feature type="compositionally biased region" description="Basic and acidic residues" evidence="1">
    <location>
        <begin position="112"/>
        <end position="122"/>
    </location>
</feature>
<dbReference type="EMBL" id="JBCGBO010000024">
    <property type="protein sequence ID" value="KAK9182566.1"/>
    <property type="molecule type" value="Genomic_DNA"/>
</dbReference>
<evidence type="ECO:0000313" key="3">
    <source>
        <dbReference type="Proteomes" id="UP001428341"/>
    </source>
</evidence>
<accession>A0AAP0LQV1</accession>